<gene>
    <name evidence="2" type="ORF">GCM10022244_16940</name>
</gene>
<feature type="region of interest" description="Disordered" evidence="1">
    <location>
        <begin position="1"/>
        <end position="24"/>
    </location>
</feature>
<evidence type="ECO:0000256" key="1">
    <source>
        <dbReference type="SAM" id="MobiDB-lite"/>
    </source>
</evidence>
<evidence type="ECO:0000313" key="2">
    <source>
        <dbReference type="EMBL" id="GAA3907456.1"/>
    </source>
</evidence>
<dbReference type="EMBL" id="BAABAJ010000004">
    <property type="protein sequence ID" value="GAA3907456.1"/>
    <property type="molecule type" value="Genomic_DNA"/>
</dbReference>
<name>A0ABP7LUU8_9ACTN</name>
<evidence type="ECO:0000313" key="3">
    <source>
        <dbReference type="Proteomes" id="UP001501000"/>
    </source>
</evidence>
<reference evidence="3" key="1">
    <citation type="journal article" date="2019" name="Int. J. Syst. Evol. Microbiol.">
        <title>The Global Catalogue of Microorganisms (GCM) 10K type strain sequencing project: providing services to taxonomists for standard genome sequencing and annotation.</title>
        <authorList>
            <consortium name="The Broad Institute Genomics Platform"/>
            <consortium name="The Broad Institute Genome Sequencing Center for Infectious Disease"/>
            <person name="Wu L."/>
            <person name="Ma J."/>
        </authorList>
    </citation>
    <scope>NUCLEOTIDE SEQUENCE [LARGE SCALE GENOMIC DNA]</scope>
    <source>
        <strain evidence="3">JCM 16956</strain>
    </source>
</reference>
<comment type="caution">
    <text evidence="2">The sequence shown here is derived from an EMBL/GenBank/DDBJ whole genome shotgun (WGS) entry which is preliminary data.</text>
</comment>
<protein>
    <submittedName>
        <fullName evidence="2">Uncharacterized protein</fullName>
    </submittedName>
</protein>
<accession>A0ABP7LUU8</accession>
<proteinExistence type="predicted"/>
<sequence>MPEYPFSDGSPETHRCEAGQAGGSGASLETWEQFLQKPEAGSCSPACWEQVRDLAVGRMQSSELPAEVRLRWGGLALAAITKKHATGMLQKNMAEAARVRAYMITEFGVSDTDAARDVSALCSDVLWHLGLSLETAAWLAEEWRTAPREQMLQLRRIKNMLSALLPIRSFLEGDDPVLRDMRSWLELIPRLP</sequence>
<dbReference type="Proteomes" id="UP001501000">
    <property type="component" value="Unassembled WGS sequence"/>
</dbReference>
<organism evidence="2 3">
    <name type="scientific">Streptomyces gulbargensis</name>
    <dbReference type="NCBI Taxonomy" id="364901"/>
    <lineage>
        <taxon>Bacteria</taxon>
        <taxon>Bacillati</taxon>
        <taxon>Actinomycetota</taxon>
        <taxon>Actinomycetes</taxon>
        <taxon>Kitasatosporales</taxon>
        <taxon>Streptomycetaceae</taxon>
        <taxon>Streptomyces</taxon>
    </lineage>
</organism>
<keyword evidence="3" id="KW-1185">Reference proteome</keyword>